<dbReference type="AlphaFoldDB" id="U5NBX8"/>
<name>U5NBX8_9MOLU</name>
<dbReference type="FunFam" id="1.10.150.20:FF:000003">
    <property type="entry name" value="DNA polymerase I"/>
    <property type="match status" value="1"/>
</dbReference>
<sequence>MPHQIPLFKALAGDSSDNYPGIPNVGEKRAVALIKQFGSEDNFLKNYQNIKDSKIKISISENIEKLKLYLEIAKIRTDLSFSL</sequence>
<dbReference type="Proteomes" id="UP000017119">
    <property type="component" value="Chromosome"/>
</dbReference>
<keyword evidence="1" id="KW-0238">DNA-binding</keyword>
<dbReference type="GO" id="GO:0033567">
    <property type="term" value="P:DNA replication, Okazaki fragment processing"/>
    <property type="evidence" value="ECO:0007669"/>
    <property type="project" value="InterPro"/>
</dbReference>
<dbReference type="SMART" id="SM00279">
    <property type="entry name" value="HhH2"/>
    <property type="match status" value="1"/>
</dbReference>
<evidence type="ECO:0000256" key="2">
    <source>
        <dbReference type="ARBA" id="ARBA00049957"/>
    </source>
</evidence>
<dbReference type="InterPro" id="IPR008918">
    <property type="entry name" value="HhH2"/>
</dbReference>
<comment type="function">
    <text evidence="2">5'-3' exonuclease acting preferentially on double-stranded DNA.</text>
</comment>
<evidence type="ECO:0000259" key="4">
    <source>
        <dbReference type="Pfam" id="PF01367"/>
    </source>
</evidence>
<organism evidence="5 6">
    <name type="scientific">Mycoplasma parvum str. Indiana</name>
    <dbReference type="NCBI Taxonomy" id="1403316"/>
    <lineage>
        <taxon>Bacteria</taxon>
        <taxon>Bacillati</taxon>
        <taxon>Mycoplasmatota</taxon>
        <taxon>Mollicutes</taxon>
        <taxon>Mycoplasmataceae</taxon>
        <taxon>Mycoplasma</taxon>
    </lineage>
</organism>
<dbReference type="CDD" id="cd09898">
    <property type="entry name" value="H3TH_53EXO"/>
    <property type="match status" value="1"/>
</dbReference>
<dbReference type="RefSeq" id="WP_022769021.1">
    <property type="nucleotide sequence ID" value="NC_022575.1"/>
</dbReference>
<dbReference type="PATRIC" id="fig|1403316.3.peg.106"/>
<feature type="domain" description="5'-3' exonuclease" evidence="4">
    <location>
        <begin position="2"/>
        <end position="81"/>
    </location>
</feature>
<dbReference type="PANTHER" id="PTHR42646">
    <property type="entry name" value="FLAP ENDONUCLEASE XNI"/>
    <property type="match status" value="1"/>
</dbReference>
<dbReference type="InterPro" id="IPR038969">
    <property type="entry name" value="FEN"/>
</dbReference>
<dbReference type="OrthoDB" id="9806424at2"/>
<dbReference type="Pfam" id="PF01367">
    <property type="entry name" value="5_3_exonuc"/>
    <property type="match status" value="1"/>
</dbReference>
<dbReference type="SUPFAM" id="SSF47807">
    <property type="entry name" value="5' to 3' exonuclease, C-terminal subdomain"/>
    <property type="match status" value="1"/>
</dbReference>
<dbReference type="GO" id="GO:0003677">
    <property type="term" value="F:DNA binding"/>
    <property type="evidence" value="ECO:0007669"/>
    <property type="project" value="UniProtKB-KW"/>
</dbReference>
<dbReference type="PANTHER" id="PTHR42646:SF2">
    <property type="entry name" value="5'-3' EXONUCLEASE FAMILY PROTEIN"/>
    <property type="match status" value="1"/>
</dbReference>
<dbReference type="EMBL" id="CP006771">
    <property type="protein sequence ID" value="AGX88897.1"/>
    <property type="molecule type" value="Genomic_DNA"/>
</dbReference>
<evidence type="ECO:0000256" key="1">
    <source>
        <dbReference type="ARBA" id="ARBA00023125"/>
    </source>
</evidence>
<keyword evidence="6" id="KW-1185">Reference proteome</keyword>
<dbReference type="Gene3D" id="1.10.150.20">
    <property type="entry name" value="5' to 3' exonuclease, C-terminal subdomain"/>
    <property type="match status" value="1"/>
</dbReference>
<accession>U5NBX8</accession>
<evidence type="ECO:0000313" key="6">
    <source>
        <dbReference type="Proteomes" id="UP000017119"/>
    </source>
</evidence>
<evidence type="ECO:0000313" key="5">
    <source>
        <dbReference type="EMBL" id="AGX88897.1"/>
    </source>
</evidence>
<dbReference type="InterPro" id="IPR036279">
    <property type="entry name" value="5-3_exonuclease_C_sf"/>
</dbReference>
<gene>
    <name evidence="5" type="ORF">PRV_00655</name>
</gene>
<dbReference type="GO" id="GO:0017108">
    <property type="term" value="F:5'-flap endonuclease activity"/>
    <property type="evidence" value="ECO:0007669"/>
    <property type="project" value="InterPro"/>
</dbReference>
<dbReference type="STRING" id="1403316.PRV_00655"/>
<proteinExistence type="predicted"/>
<evidence type="ECO:0000256" key="3">
    <source>
        <dbReference type="ARBA" id="ARBA00050026"/>
    </source>
</evidence>
<dbReference type="HOGENOM" id="CLU_2538970_0_0_14"/>
<dbReference type="InterPro" id="IPR020045">
    <property type="entry name" value="DNA_polI_H3TH"/>
</dbReference>
<dbReference type="KEGG" id="mpv:PRV_00655"/>
<protein>
    <recommendedName>
        <fullName evidence="3">5'-3' exonuclease</fullName>
    </recommendedName>
</protein>
<reference evidence="5 6" key="1">
    <citation type="journal article" date="2013" name="Genome Announc.">
        <title>Genome Sequence of Mycoplasma parvum (Formerly Eperythrozoon parvum), a Diminutive Hemoplasma of the Pig.</title>
        <authorList>
            <person name="do Nascimento N.C."/>
            <person name="Dos Santos A.P."/>
            <person name="Chu Y."/>
            <person name="Guimaraes A.M."/>
            <person name="Pagliaro A."/>
            <person name="Messick J.B."/>
        </authorList>
    </citation>
    <scope>NUCLEOTIDE SEQUENCE [LARGE SCALE GENOMIC DNA]</scope>
    <source>
        <strain evidence="5 6">Indiana</strain>
    </source>
</reference>